<dbReference type="Proteomes" id="UP000014012">
    <property type="component" value="Unassembled WGS sequence"/>
</dbReference>
<protein>
    <submittedName>
        <fullName evidence="2">Uncharacterized protein</fullName>
    </submittedName>
</protein>
<evidence type="ECO:0000256" key="1">
    <source>
        <dbReference type="SAM" id="SignalP"/>
    </source>
</evidence>
<organism evidence="2 3">
    <name type="scientific">Plesiomonas shigelloides 302-73</name>
    <dbReference type="NCBI Taxonomy" id="1315976"/>
    <lineage>
        <taxon>Bacteria</taxon>
        <taxon>Pseudomonadati</taxon>
        <taxon>Pseudomonadota</taxon>
        <taxon>Gammaproteobacteria</taxon>
        <taxon>Enterobacterales</taxon>
        <taxon>Enterobacteriaceae</taxon>
        <taxon>Plesiomonas</taxon>
    </lineage>
</organism>
<dbReference type="HOGENOM" id="CLU_2754424_0_0_6"/>
<feature type="chain" id="PRO_5004451372" evidence="1">
    <location>
        <begin position="23"/>
        <end position="70"/>
    </location>
</feature>
<accession>R8AQG7</accession>
<evidence type="ECO:0000313" key="3">
    <source>
        <dbReference type="Proteomes" id="UP000014012"/>
    </source>
</evidence>
<comment type="caution">
    <text evidence="2">The sequence shown here is derived from an EMBL/GenBank/DDBJ whole genome shotgun (WGS) entry which is preliminary data.</text>
</comment>
<name>R8AQG7_PLESH</name>
<sequence length="70" mass="8141">MKNLILLSSLLLLTVESSPLYAKVVIPPPHEHMRHFDKSKSEKLVKKTNISKDTEKEHHILYAHLVMLLR</sequence>
<evidence type="ECO:0000313" key="2">
    <source>
        <dbReference type="EMBL" id="EON88556.1"/>
    </source>
</evidence>
<dbReference type="AlphaFoldDB" id="R8AQG7"/>
<feature type="signal peptide" evidence="1">
    <location>
        <begin position="1"/>
        <end position="22"/>
    </location>
</feature>
<reference evidence="2 3" key="1">
    <citation type="journal article" date="2013" name="Genome Announc.">
        <title>Genome Sequence of Plesiomonas shigelloides Strain 302-73 (Serotype O1).</title>
        <authorList>
            <person name="Pique N."/>
            <person name="Aquilini E."/>
            <person name="Alioto T."/>
            <person name="Minana-Galbis D."/>
            <person name="Tomas J.M."/>
        </authorList>
    </citation>
    <scope>NUCLEOTIDE SEQUENCE [LARGE SCALE GENOMIC DNA]</scope>
    <source>
        <strain evidence="2 3">302-73</strain>
    </source>
</reference>
<gene>
    <name evidence="2" type="ORF">PLESHI_09974</name>
</gene>
<dbReference type="EMBL" id="AQQO01000338">
    <property type="protein sequence ID" value="EON88556.1"/>
    <property type="molecule type" value="Genomic_DNA"/>
</dbReference>
<proteinExistence type="predicted"/>
<keyword evidence="3" id="KW-1185">Reference proteome</keyword>
<keyword evidence="1" id="KW-0732">Signal</keyword>